<reference evidence="4" key="1">
    <citation type="submission" date="2025-08" db="UniProtKB">
        <authorList>
            <consortium name="RefSeq"/>
        </authorList>
    </citation>
    <scope>IDENTIFICATION</scope>
    <source>
        <tissue evidence="4">Whole sample</tissue>
    </source>
</reference>
<dbReference type="GO" id="GO:0061630">
    <property type="term" value="F:ubiquitin protein ligase activity"/>
    <property type="evidence" value="ECO:0007669"/>
    <property type="project" value="TreeGrafter"/>
</dbReference>
<accession>A0A8B8BGW9</accession>
<dbReference type="GeneID" id="111110415"/>
<dbReference type="SUPFAM" id="SSF57845">
    <property type="entry name" value="B-box zinc-binding domain"/>
    <property type="match status" value="1"/>
</dbReference>
<dbReference type="Gene3D" id="3.30.160.60">
    <property type="entry name" value="Classic Zinc Finger"/>
    <property type="match status" value="1"/>
</dbReference>
<evidence type="ECO:0000313" key="4">
    <source>
        <dbReference type="RefSeq" id="XP_022302617.1"/>
    </source>
</evidence>
<sequence length="223" mass="25489">MDPRHSAQDVIRCDLCETHVPPMYCDICHIKLCIPCVGVHLSDRSKEHKVVSFEEKGSTTKCPKHPTKICELHCEQCSIPICALCVSSKEHKEHEVVDILECFTTKKEAIQRDLQELETAIFPKYQTAASNIPALKTDARKHSQKLKKALQKQGETIHQEIDTIIQKMQSEIDDMSTKHLTVIRKLEDAIKYTITEIEQIILDLKKLLNTSDVCHVSKYKSKN</sequence>
<dbReference type="Proteomes" id="UP000694844">
    <property type="component" value="Chromosome 8"/>
</dbReference>
<evidence type="ECO:0000259" key="2">
    <source>
        <dbReference type="PROSITE" id="PS50119"/>
    </source>
</evidence>
<dbReference type="PROSITE" id="PS50119">
    <property type="entry name" value="ZF_BBOX"/>
    <property type="match status" value="2"/>
</dbReference>
<dbReference type="InterPro" id="IPR047153">
    <property type="entry name" value="TRIM45/56/19-like"/>
</dbReference>
<dbReference type="RefSeq" id="XP_022302617.1">
    <property type="nucleotide sequence ID" value="XM_022446909.1"/>
</dbReference>
<dbReference type="OrthoDB" id="153872at2759"/>
<keyword evidence="1" id="KW-0862">Zinc</keyword>
<dbReference type="CDD" id="cd19756">
    <property type="entry name" value="Bbox2"/>
    <property type="match status" value="1"/>
</dbReference>
<dbReference type="AlphaFoldDB" id="A0A8B8BGW9"/>
<organism evidence="3 4">
    <name type="scientific">Crassostrea virginica</name>
    <name type="common">Eastern oyster</name>
    <dbReference type="NCBI Taxonomy" id="6565"/>
    <lineage>
        <taxon>Eukaryota</taxon>
        <taxon>Metazoa</taxon>
        <taxon>Spiralia</taxon>
        <taxon>Lophotrochozoa</taxon>
        <taxon>Mollusca</taxon>
        <taxon>Bivalvia</taxon>
        <taxon>Autobranchia</taxon>
        <taxon>Pteriomorphia</taxon>
        <taxon>Ostreida</taxon>
        <taxon>Ostreoidea</taxon>
        <taxon>Ostreidae</taxon>
        <taxon>Crassostrea</taxon>
    </lineage>
</organism>
<keyword evidence="3" id="KW-1185">Reference proteome</keyword>
<feature type="domain" description="B box-type" evidence="2">
    <location>
        <begin position="8"/>
        <end position="53"/>
    </location>
</feature>
<evidence type="ECO:0000313" key="3">
    <source>
        <dbReference type="Proteomes" id="UP000694844"/>
    </source>
</evidence>
<keyword evidence="1" id="KW-0479">Metal-binding</keyword>
<dbReference type="Pfam" id="PF00643">
    <property type="entry name" value="zf-B_box"/>
    <property type="match status" value="1"/>
</dbReference>
<dbReference type="PANTHER" id="PTHR25462:SF305">
    <property type="entry name" value="RING-TYPE DOMAIN-CONTAINING PROTEIN"/>
    <property type="match status" value="1"/>
</dbReference>
<evidence type="ECO:0000256" key="1">
    <source>
        <dbReference type="PROSITE-ProRule" id="PRU00024"/>
    </source>
</evidence>
<dbReference type="InterPro" id="IPR000315">
    <property type="entry name" value="Znf_B-box"/>
</dbReference>
<dbReference type="PANTHER" id="PTHR25462">
    <property type="entry name" value="BONUS, ISOFORM C-RELATED"/>
    <property type="match status" value="1"/>
</dbReference>
<proteinExistence type="predicted"/>
<protein>
    <submittedName>
        <fullName evidence="4">Tripartite motif-containing protein 45-like</fullName>
    </submittedName>
</protein>
<name>A0A8B8BGW9_CRAVI</name>
<gene>
    <name evidence="4" type="primary">LOC111110415</name>
</gene>
<dbReference type="GO" id="GO:0005654">
    <property type="term" value="C:nucleoplasm"/>
    <property type="evidence" value="ECO:0007669"/>
    <property type="project" value="TreeGrafter"/>
</dbReference>
<keyword evidence="1" id="KW-0863">Zinc-finger</keyword>
<dbReference type="KEGG" id="cvn:111110415"/>
<dbReference type="GO" id="GO:0008270">
    <property type="term" value="F:zinc ion binding"/>
    <property type="evidence" value="ECO:0007669"/>
    <property type="project" value="UniProtKB-KW"/>
</dbReference>
<dbReference type="SMART" id="SM00336">
    <property type="entry name" value="BBOX"/>
    <property type="match status" value="2"/>
</dbReference>
<feature type="domain" description="B box-type" evidence="2">
    <location>
        <begin position="57"/>
        <end position="99"/>
    </location>
</feature>